<feature type="compositionally biased region" description="Low complexity" evidence="1">
    <location>
        <begin position="158"/>
        <end position="181"/>
    </location>
</feature>
<keyword evidence="2" id="KW-1133">Transmembrane helix</keyword>
<feature type="compositionally biased region" description="Basic and acidic residues" evidence="1">
    <location>
        <begin position="312"/>
        <end position="333"/>
    </location>
</feature>
<feature type="compositionally biased region" description="Low complexity" evidence="1">
    <location>
        <begin position="115"/>
        <end position="139"/>
    </location>
</feature>
<feature type="compositionally biased region" description="Pro residues" evidence="1">
    <location>
        <begin position="404"/>
        <end position="413"/>
    </location>
</feature>
<proteinExistence type="predicted"/>
<evidence type="ECO:0000313" key="3">
    <source>
        <dbReference type="EMBL" id="PIL28529.1"/>
    </source>
</evidence>
<feature type="region of interest" description="Disordered" evidence="1">
    <location>
        <begin position="312"/>
        <end position="334"/>
    </location>
</feature>
<protein>
    <submittedName>
        <fullName evidence="3">Uncharacterized protein</fullName>
    </submittedName>
</protein>
<name>A0A2G8S426_9APHY</name>
<feature type="transmembrane region" description="Helical" evidence="2">
    <location>
        <begin position="231"/>
        <end position="257"/>
    </location>
</feature>
<reference evidence="3 4" key="1">
    <citation type="journal article" date="2015" name="Sci. Rep.">
        <title>Chromosome-level genome map provides insights into diverse defense mechanisms in the medicinal fungus Ganoderma sinense.</title>
        <authorList>
            <person name="Zhu Y."/>
            <person name="Xu J."/>
            <person name="Sun C."/>
            <person name="Zhou S."/>
            <person name="Xu H."/>
            <person name="Nelson D.R."/>
            <person name="Qian J."/>
            <person name="Song J."/>
            <person name="Luo H."/>
            <person name="Xiang L."/>
            <person name="Li Y."/>
            <person name="Xu Z."/>
            <person name="Ji A."/>
            <person name="Wang L."/>
            <person name="Lu S."/>
            <person name="Hayward A."/>
            <person name="Sun W."/>
            <person name="Li X."/>
            <person name="Schwartz D.C."/>
            <person name="Wang Y."/>
            <person name="Chen S."/>
        </authorList>
    </citation>
    <scope>NUCLEOTIDE SEQUENCE [LARGE SCALE GENOMIC DNA]</scope>
    <source>
        <strain evidence="3 4">ZZ0214-1</strain>
    </source>
</reference>
<feature type="region of interest" description="Disordered" evidence="1">
    <location>
        <begin position="66"/>
        <end position="209"/>
    </location>
</feature>
<keyword evidence="2" id="KW-0472">Membrane</keyword>
<dbReference type="AlphaFoldDB" id="A0A2G8S426"/>
<accession>A0A2G8S426</accession>
<evidence type="ECO:0000256" key="2">
    <source>
        <dbReference type="SAM" id="Phobius"/>
    </source>
</evidence>
<sequence length="430" mass="44517">MNAFYFARKRATVTVTPTPPGDHVLAATFTAPAEDTILTNTAFAFPFGFSLSRGVDAAVHALLDRDDNECGGSSTGSSDSDSDSDSDSSNSDSDEDKHGASKSHPGSKTKKLCGTTTRRTASTTRTATVSSPSPQSPTLSPTPLPPPSLPPSKPTPAPTHSGGSISQIHSSTTTDLSLTSTPAGRSDAVQSSQSQGSGMTEGSVTSVPPENLSTQAATIQPSPSSGLSAGAAVGIALGVFAGAMCLVAGAVFLFLFLRRRKRKRRHRGSATSSTRELKSGSSDIYSEGAPSRPPSSTWSWFGSVAIGSDSESEHRFQYRTRDDGARNSRETEKSASLVGEWVARTSPAVGDASEHASARAPRLREPASDGESHIRPVSVTDVSVSTLRFDPPGEARGGGKGAPVPAPRDPFADLPPIPAIARMLTAPSLT</sequence>
<dbReference type="EMBL" id="AYKW01000023">
    <property type="protein sequence ID" value="PIL28529.1"/>
    <property type="molecule type" value="Genomic_DNA"/>
</dbReference>
<evidence type="ECO:0000256" key="1">
    <source>
        <dbReference type="SAM" id="MobiDB-lite"/>
    </source>
</evidence>
<feature type="compositionally biased region" description="Basic and acidic residues" evidence="1">
    <location>
        <begin position="352"/>
        <end position="374"/>
    </location>
</feature>
<feature type="compositionally biased region" description="Pro residues" evidence="1">
    <location>
        <begin position="140"/>
        <end position="157"/>
    </location>
</feature>
<gene>
    <name evidence="3" type="ORF">GSI_08567</name>
</gene>
<feature type="compositionally biased region" description="Polar residues" evidence="1">
    <location>
        <begin position="269"/>
        <end position="284"/>
    </location>
</feature>
<evidence type="ECO:0000313" key="4">
    <source>
        <dbReference type="Proteomes" id="UP000230002"/>
    </source>
</evidence>
<feature type="compositionally biased region" description="Polar residues" evidence="1">
    <location>
        <begin position="188"/>
        <end position="209"/>
    </location>
</feature>
<organism evidence="3 4">
    <name type="scientific">Ganoderma sinense ZZ0214-1</name>
    <dbReference type="NCBI Taxonomy" id="1077348"/>
    <lineage>
        <taxon>Eukaryota</taxon>
        <taxon>Fungi</taxon>
        <taxon>Dikarya</taxon>
        <taxon>Basidiomycota</taxon>
        <taxon>Agaricomycotina</taxon>
        <taxon>Agaricomycetes</taxon>
        <taxon>Polyporales</taxon>
        <taxon>Polyporaceae</taxon>
        <taxon>Ganoderma</taxon>
    </lineage>
</organism>
<feature type="region of interest" description="Disordered" evidence="1">
    <location>
        <begin position="264"/>
        <end position="296"/>
    </location>
</feature>
<feature type="region of interest" description="Disordered" evidence="1">
    <location>
        <begin position="347"/>
        <end position="413"/>
    </location>
</feature>
<keyword evidence="4" id="KW-1185">Reference proteome</keyword>
<keyword evidence="2" id="KW-0812">Transmembrane</keyword>
<dbReference type="Proteomes" id="UP000230002">
    <property type="component" value="Unassembled WGS sequence"/>
</dbReference>
<comment type="caution">
    <text evidence="3">The sequence shown here is derived from an EMBL/GenBank/DDBJ whole genome shotgun (WGS) entry which is preliminary data.</text>
</comment>